<dbReference type="AlphaFoldDB" id="X0YU03"/>
<sequence>MAGFIQAIKWIKEGKHIRRKVYPNQRIGEDEFGRVSRLDEFGHCVYRTERSFAQATFKLTDFEAEDWIVIVGKKEQEATR</sequence>
<name>X0YU03_9ZZZZ</name>
<accession>X0YU03</accession>
<comment type="caution">
    <text evidence="1">The sequence shown here is derived from an EMBL/GenBank/DDBJ whole genome shotgun (WGS) entry which is preliminary data.</text>
</comment>
<proteinExistence type="predicted"/>
<gene>
    <name evidence="1" type="ORF">S01H1_77583</name>
</gene>
<reference evidence="1" key="1">
    <citation type="journal article" date="2014" name="Front. Microbiol.">
        <title>High frequency of phylogenetically diverse reductive dehalogenase-homologous genes in deep subseafloor sedimentary metagenomes.</title>
        <authorList>
            <person name="Kawai M."/>
            <person name="Futagami T."/>
            <person name="Toyoda A."/>
            <person name="Takaki Y."/>
            <person name="Nishi S."/>
            <person name="Hori S."/>
            <person name="Arai W."/>
            <person name="Tsubouchi T."/>
            <person name="Morono Y."/>
            <person name="Uchiyama I."/>
            <person name="Ito T."/>
            <person name="Fujiyama A."/>
            <person name="Inagaki F."/>
            <person name="Takami H."/>
        </authorList>
    </citation>
    <scope>NUCLEOTIDE SEQUENCE</scope>
    <source>
        <strain evidence="1">Expedition CK06-06</strain>
    </source>
</reference>
<organism evidence="1">
    <name type="scientific">marine sediment metagenome</name>
    <dbReference type="NCBI Taxonomy" id="412755"/>
    <lineage>
        <taxon>unclassified sequences</taxon>
        <taxon>metagenomes</taxon>
        <taxon>ecological metagenomes</taxon>
    </lineage>
</organism>
<protein>
    <submittedName>
        <fullName evidence="1">Uncharacterized protein</fullName>
    </submittedName>
</protein>
<evidence type="ECO:0000313" key="1">
    <source>
        <dbReference type="EMBL" id="GAG51823.1"/>
    </source>
</evidence>
<dbReference type="EMBL" id="BARS01052155">
    <property type="protein sequence ID" value="GAG51823.1"/>
    <property type="molecule type" value="Genomic_DNA"/>
</dbReference>